<evidence type="ECO:0000313" key="4">
    <source>
        <dbReference type="Proteomes" id="UP000178565"/>
    </source>
</evidence>
<dbReference type="PROSITE" id="PS51462">
    <property type="entry name" value="NUDIX"/>
    <property type="match status" value="1"/>
</dbReference>
<dbReference type="Gene3D" id="3.90.79.10">
    <property type="entry name" value="Nucleoside Triphosphate Pyrophosphohydrolase"/>
    <property type="match status" value="1"/>
</dbReference>
<dbReference type="InterPro" id="IPR000086">
    <property type="entry name" value="NUDIX_hydrolase_dom"/>
</dbReference>
<dbReference type="GO" id="GO:0016787">
    <property type="term" value="F:hydrolase activity"/>
    <property type="evidence" value="ECO:0007669"/>
    <property type="project" value="UniProtKB-KW"/>
</dbReference>
<dbReference type="PANTHER" id="PTHR43736">
    <property type="entry name" value="ADP-RIBOSE PYROPHOSPHATASE"/>
    <property type="match status" value="1"/>
</dbReference>
<dbReference type="InterPro" id="IPR020084">
    <property type="entry name" value="NUDIX_hydrolase_CS"/>
</dbReference>
<sequence length="156" mass="17859">MINCIFENGSKTSLRHVVVHAIVEKDGKLLLEKRAPELLEGEKWSLPSGFLGRDETAGKGVLRELKEETGWTGEIVSLFRINTKPDRPHEDRQNIAIEFIIKPLEQVNKPDKESTEIEWISIDDLPPFNEFAFDHGESIELYLKYKQNPYALSLIA</sequence>
<protein>
    <recommendedName>
        <fullName evidence="2">Nudix hydrolase domain-containing protein</fullName>
    </recommendedName>
</protein>
<dbReference type="EMBL" id="MFDM01000017">
    <property type="protein sequence ID" value="OGE43180.1"/>
    <property type="molecule type" value="Genomic_DNA"/>
</dbReference>
<accession>A0A1F5KQS1</accession>
<dbReference type="SUPFAM" id="SSF55811">
    <property type="entry name" value="Nudix"/>
    <property type="match status" value="1"/>
</dbReference>
<dbReference type="STRING" id="1797785.A3B45_01430"/>
<proteinExistence type="predicted"/>
<reference evidence="3 4" key="1">
    <citation type="journal article" date="2016" name="Nat. Commun.">
        <title>Thousands of microbial genomes shed light on interconnected biogeochemical processes in an aquifer system.</title>
        <authorList>
            <person name="Anantharaman K."/>
            <person name="Brown C.T."/>
            <person name="Hug L.A."/>
            <person name="Sharon I."/>
            <person name="Castelle C.J."/>
            <person name="Probst A.J."/>
            <person name="Thomas B.C."/>
            <person name="Singh A."/>
            <person name="Wilkins M.J."/>
            <person name="Karaoz U."/>
            <person name="Brodie E.L."/>
            <person name="Williams K.H."/>
            <person name="Hubbard S.S."/>
            <person name="Banfield J.F."/>
        </authorList>
    </citation>
    <scope>NUCLEOTIDE SEQUENCE [LARGE SCALE GENOMIC DNA]</scope>
</reference>
<dbReference type="CDD" id="cd18873">
    <property type="entry name" value="NUDIX_NadM_like"/>
    <property type="match status" value="1"/>
</dbReference>
<evidence type="ECO:0000313" key="3">
    <source>
        <dbReference type="EMBL" id="OGE43180.1"/>
    </source>
</evidence>
<comment type="caution">
    <text evidence="3">The sequence shown here is derived from an EMBL/GenBank/DDBJ whole genome shotgun (WGS) entry which is preliminary data.</text>
</comment>
<evidence type="ECO:0000256" key="1">
    <source>
        <dbReference type="ARBA" id="ARBA00022801"/>
    </source>
</evidence>
<name>A0A1F5KQS1_9BACT</name>
<keyword evidence="1" id="KW-0378">Hydrolase</keyword>
<evidence type="ECO:0000259" key="2">
    <source>
        <dbReference type="PROSITE" id="PS51462"/>
    </source>
</evidence>
<organism evidence="3 4">
    <name type="scientific">Candidatus Daviesbacteria bacterium RIFCSPLOWO2_01_FULL_39_12</name>
    <dbReference type="NCBI Taxonomy" id="1797785"/>
    <lineage>
        <taxon>Bacteria</taxon>
        <taxon>Candidatus Daviesiibacteriota</taxon>
    </lineage>
</organism>
<dbReference type="Pfam" id="PF00293">
    <property type="entry name" value="NUDIX"/>
    <property type="match status" value="1"/>
</dbReference>
<dbReference type="InterPro" id="IPR015797">
    <property type="entry name" value="NUDIX_hydrolase-like_dom_sf"/>
</dbReference>
<feature type="domain" description="Nudix hydrolase" evidence="2">
    <location>
        <begin position="14"/>
        <end position="143"/>
    </location>
</feature>
<dbReference type="PANTHER" id="PTHR43736:SF1">
    <property type="entry name" value="DIHYDRONEOPTERIN TRIPHOSPHATE DIPHOSPHATASE"/>
    <property type="match status" value="1"/>
</dbReference>
<dbReference type="PROSITE" id="PS00893">
    <property type="entry name" value="NUDIX_BOX"/>
    <property type="match status" value="1"/>
</dbReference>
<gene>
    <name evidence="3" type="ORF">A3B45_01430</name>
</gene>
<dbReference type="AlphaFoldDB" id="A0A1F5KQS1"/>
<dbReference type="Proteomes" id="UP000178565">
    <property type="component" value="Unassembled WGS sequence"/>
</dbReference>